<keyword evidence="1" id="KW-0472">Membrane</keyword>
<keyword evidence="1" id="KW-0812">Transmembrane</keyword>
<reference evidence="2 3" key="1">
    <citation type="journal article" date="2008" name="Int. J. Syst. Evol. Microbiol.">
        <title>Luteimonas marina sp. nov., isolated from seawater.</title>
        <authorList>
            <person name="Baik K.S."/>
            <person name="Park S.C."/>
            <person name="Kim M.S."/>
            <person name="Kim E.M."/>
            <person name="Park C."/>
            <person name="Chun J."/>
            <person name="Seong C.N."/>
        </authorList>
    </citation>
    <scope>NUCLEOTIDE SEQUENCE [LARGE SCALE GENOMIC DNA]</scope>
    <source>
        <strain evidence="2 3">FR1330</strain>
    </source>
</reference>
<feature type="transmembrane region" description="Helical" evidence="1">
    <location>
        <begin position="80"/>
        <end position="97"/>
    </location>
</feature>
<feature type="transmembrane region" description="Helical" evidence="1">
    <location>
        <begin position="103"/>
        <end position="124"/>
    </location>
</feature>
<comment type="caution">
    <text evidence="2">The sequence shown here is derived from an EMBL/GenBank/DDBJ whole genome shotgun (WGS) entry which is preliminary data.</text>
</comment>
<proteinExistence type="predicted"/>
<evidence type="ECO:0000313" key="3">
    <source>
        <dbReference type="Proteomes" id="UP000319980"/>
    </source>
</evidence>
<evidence type="ECO:0000313" key="2">
    <source>
        <dbReference type="EMBL" id="TWT19268.1"/>
    </source>
</evidence>
<accession>A0A5C5U0R1</accession>
<dbReference type="AlphaFoldDB" id="A0A5C5U0R1"/>
<name>A0A5C5U0R1_9GAMM</name>
<feature type="transmembrane region" description="Helical" evidence="1">
    <location>
        <begin position="46"/>
        <end position="68"/>
    </location>
</feature>
<keyword evidence="1" id="KW-1133">Transmembrane helix</keyword>
<dbReference type="Proteomes" id="UP000319980">
    <property type="component" value="Unassembled WGS sequence"/>
</dbReference>
<dbReference type="RefSeq" id="WP_146388384.1">
    <property type="nucleotide sequence ID" value="NZ_VOHK01000005.1"/>
</dbReference>
<dbReference type="OrthoDB" id="6047591at2"/>
<protein>
    <submittedName>
        <fullName evidence="2">Uncharacterized protein</fullName>
    </submittedName>
</protein>
<organism evidence="2 3">
    <name type="scientific">Luteimonas marina</name>
    <dbReference type="NCBI Taxonomy" id="488485"/>
    <lineage>
        <taxon>Bacteria</taxon>
        <taxon>Pseudomonadati</taxon>
        <taxon>Pseudomonadota</taxon>
        <taxon>Gammaproteobacteria</taxon>
        <taxon>Lysobacterales</taxon>
        <taxon>Lysobacteraceae</taxon>
        <taxon>Luteimonas</taxon>
    </lineage>
</organism>
<dbReference type="EMBL" id="VOHK01000005">
    <property type="protein sequence ID" value="TWT19268.1"/>
    <property type="molecule type" value="Genomic_DNA"/>
</dbReference>
<sequence length="130" mass="14099">MPGPRRLLVFLRSLLALVLAIAAIPAVNLAGSWLSSHVFGLGPGGTLRLAVDLSWMFVAGFAGAWLMVKTAAIARAAHAWALFAIYLVAAMYAAITMRDDFPHWFTLGLLASIPAQVWLGWWLARGRSRP</sequence>
<keyword evidence="3" id="KW-1185">Reference proteome</keyword>
<gene>
    <name evidence="2" type="ORF">FQY83_13000</name>
</gene>
<evidence type="ECO:0000256" key="1">
    <source>
        <dbReference type="SAM" id="Phobius"/>
    </source>
</evidence>